<feature type="region of interest" description="Disordered" evidence="1">
    <location>
        <begin position="1"/>
        <end position="40"/>
    </location>
</feature>
<evidence type="ECO:0000313" key="3">
    <source>
        <dbReference type="Proteomes" id="UP001530377"/>
    </source>
</evidence>
<feature type="compositionally biased region" description="Basic and acidic residues" evidence="1">
    <location>
        <begin position="353"/>
        <end position="369"/>
    </location>
</feature>
<feature type="compositionally biased region" description="Acidic residues" evidence="1">
    <location>
        <begin position="22"/>
        <end position="31"/>
    </location>
</feature>
<organism evidence="2 3">
    <name type="scientific">Cyclostephanos tholiformis</name>
    <dbReference type="NCBI Taxonomy" id="382380"/>
    <lineage>
        <taxon>Eukaryota</taxon>
        <taxon>Sar</taxon>
        <taxon>Stramenopiles</taxon>
        <taxon>Ochrophyta</taxon>
        <taxon>Bacillariophyta</taxon>
        <taxon>Coscinodiscophyceae</taxon>
        <taxon>Thalassiosirophycidae</taxon>
        <taxon>Stephanodiscales</taxon>
        <taxon>Stephanodiscaceae</taxon>
        <taxon>Cyclostephanos</taxon>
    </lineage>
</organism>
<evidence type="ECO:0000256" key="1">
    <source>
        <dbReference type="SAM" id="MobiDB-lite"/>
    </source>
</evidence>
<name>A0ABD3RVL0_9STRA</name>
<dbReference type="Proteomes" id="UP001530377">
    <property type="component" value="Unassembled WGS sequence"/>
</dbReference>
<proteinExistence type="predicted"/>
<dbReference type="AlphaFoldDB" id="A0ABD3RVL0"/>
<feature type="region of interest" description="Disordered" evidence="1">
    <location>
        <begin position="396"/>
        <end position="415"/>
    </location>
</feature>
<feature type="region of interest" description="Disordered" evidence="1">
    <location>
        <begin position="352"/>
        <end position="371"/>
    </location>
</feature>
<evidence type="ECO:0000313" key="2">
    <source>
        <dbReference type="EMBL" id="KAL3816242.1"/>
    </source>
</evidence>
<gene>
    <name evidence="2" type="ORF">ACHAXA_002188</name>
</gene>
<accession>A0ABD3RVL0</accession>
<sequence length="415" mass="46229">MMPSGEPRRHGPQHHHAPAEGKDDDDDDDDDDKYHNHHHHHHYDERDYMEIYHHFDDIAQDVVMANASKFISPAEPAEQYEWEEVIIAEASKDEWIGMTRSICFGIGCGLLGFGALRYRRRGLGSGGFGGDSRSMSSSGGYTFDPVVRGRNSSSSSSSSRFGYVLDASLSTFLGLGTSLLAIEYDAFYPRLSTATTTRLSGDDSTVTTTTTTTTTTIVPPPQWISPIVPLVPGRSIVSDTLCGPLTEEFRKFPKDLWRSGSLNRGIEGGYHNHMALYANAGWRGTKYYQRQLRERSNKGDDIYDANVEALGENAPDYNHNDMGPYERLVLESLQGFVINCERRSRHERRIRKLRDGRGGGGGGRRDGRLAETPVVIPDDGVFADEDMELDDIYCVSEDDDVDDENEDGEDGNGGW</sequence>
<reference evidence="2 3" key="1">
    <citation type="submission" date="2024-10" db="EMBL/GenBank/DDBJ databases">
        <title>Updated reference genomes for cyclostephanoid diatoms.</title>
        <authorList>
            <person name="Roberts W.R."/>
            <person name="Alverson A.J."/>
        </authorList>
    </citation>
    <scope>NUCLEOTIDE SEQUENCE [LARGE SCALE GENOMIC DNA]</scope>
    <source>
        <strain evidence="2 3">AJA228-03</strain>
    </source>
</reference>
<comment type="caution">
    <text evidence="2">The sequence shown here is derived from an EMBL/GenBank/DDBJ whole genome shotgun (WGS) entry which is preliminary data.</text>
</comment>
<keyword evidence="3" id="KW-1185">Reference proteome</keyword>
<protein>
    <submittedName>
        <fullName evidence="2">Uncharacterized protein</fullName>
    </submittedName>
</protein>
<dbReference type="EMBL" id="JALLPB020000158">
    <property type="protein sequence ID" value="KAL3816242.1"/>
    <property type="molecule type" value="Genomic_DNA"/>
</dbReference>